<accession>A0A183JNZ2</accession>
<proteinExistence type="predicted"/>
<evidence type="ECO:0000313" key="1">
    <source>
        <dbReference type="WBParaSite" id="SCUD_0000442801-mRNA-1"/>
    </source>
</evidence>
<reference evidence="1" key="1">
    <citation type="submission" date="2016-06" db="UniProtKB">
        <authorList>
            <consortium name="WormBaseParasite"/>
        </authorList>
    </citation>
    <scope>IDENTIFICATION</scope>
</reference>
<sequence>MARFASLYVVTSFCGMISRQFHLSVQVAIIYLPLHKNIPLCILLRFQK</sequence>
<protein>
    <submittedName>
        <fullName evidence="1">Uncharacterized protein</fullName>
    </submittedName>
</protein>
<dbReference type="AlphaFoldDB" id="A0A183JNZ2"/>
<organism evidence="1">
    <name type="scientific">Schistosoma curassoni</name>
    <dbReference type="NCBI Taxonomy" id="6186"/>
    <lineage>
        <taxon>Eukaryota</taxon>
        <taxon>Metazoa</taxon>
        <taxon>Spiralia</taxon>
        <taxon>Lophotrochozoa</taxon>
        <taxon>Platyhelminthes</taxon>
        <taxon>Trematoda</taxon>
        <taxon>Digenea</taxon>
        <taxon>Strigeidida</taxon>
        <taxon>Schistosomatoidea</taxon>
        <taxon>Schistosomatidae</taxon>
        <taxon>Schistosoma</taxon>
    </lineage>
</organism>
<name>A0A183JNZ2_9TREM</name>
<dbReference type="WBParaSite" id="SCUD_0000442801-mRNA-1">
    <property type="protein sequence ID" value="SCUD_0000442801-mRNA-1"/>
    <property type="gene ID" value="SCUD_0000442801"/>
</dbReference>